<keyword evidence="2" id="KW-1185">Reference proteome</keyword>
<gene>
    <name evidence="1" type="ORF">EYZ11_007429</name>
</gene>
<organism evidence="1 2">
    <name type="scientific">Aspergillus tanneri</name>
    <dbReference type="NCBI Taxonomy" id="1220188"/>
    <lineage>
        <taxon>Eukaryota</taxon>
        <taxon>Fungi</taxon>
        <taxon>Dikarya</taxon>
        <taxon>Ascomycota</taxon>
        <taxon>Pezizomycotina</taxon>
        <taxon>Eurotiomycetes</taxon>
        <taxon>Eurotiomycetidae</taxon>
        <taxon>Eurotiales</taxon>
        <taxon>Aspergillaceae</taxon>
        <taxon>Aspergillus</taxon>
        <taxon>Aspergillus subgen. Circumdati</taxon>
    </lineage>
</organism>
<comment type="caution">
    <text evidence="1">The sequence shown here is derived from an EMBL/GenBank/DDBJ whole genome shotgun (WGS) entry which is preliminary data.</text>
</comment>
<name>A0A4S3JIN3_9EURO</name>
<accession>A0A4S3JIN3</accession>
<dbReference type="Proteomes" id="UP000308092">
    <property type="component" value="Unassembled WGS sequence"/>
</dbReference>
<sequence>MTTLYLVGGIRSLVAIGDKVVLLTDDGARAAFSDSQRIVASTTLYEDVPGSA</sequence>
<protein>
    <submittedName>
        <fullName evidence="1">Uncharacterized protein</fullName>
    </submittedName>
</protein>
<reference evidence="1 2" key="1">
    <citation type="submission" date="2019-03" db="EMBL/GenBank/DDBJ databases">
        <title>The genome sequence of a newly discovered highly antifungal drug resistant Aspergillus species, Aspergillus tanneri NIH 1004.</title>
        <authorList>
            <person name="Mounaud S."/>
            <person name="Singh I."/>
            <person name="Joardar V."/>
            <person name="Pakala S."/>
            <person name="Pakala S."/>
            <person name="Venepally P."/>
            <person name="Hoover J."/>
            <person name="Nierman W."/>
            <person name="Chung J."/>
            <person name="Losada L."/>
        </authorList>
    </citation>
    <scope>NUCLEOTIDE SEQUENCE [LARGE SCALE GENOMIC DNA]</scope>
    <source>
        <strain evidence="1 2">NIH1004</strain>
    </source>
</reference>
<dbReference type="AlphaFoldDB" id="A0A4S3JIN3"/>
<evidence type="ECO:0000313" key="2">
    <source>
        <dbReference type="Proteomes" id="UP000308092"/>
    </source>
</evidence>
<dbReference type="VEuPathDB" id="FungiDB:EYZ11_007429"/>
<dbReference type="EMBL" id="SOSA01000287">
    <property type="protein sequence ID" value="THC93091.1"/>
    <property type="molecule type" value="Genomic_DNA"/>
</dbReference>
<proteinExistence type="predicted"/>
<evidence type="ECO:0000313" key="1">
    <source>
        <dbReference type="EMBL" id="THC93091.1"/>
    </source>
</evidence>